<evidence type="ECO:0000313" key="3">
    <source>
        <dbReference type="EMBL" id="PIO41335.1"/>
    </source>
</evidence>
<evidence type="ECO:0000256" key="1">
    <source>
        <dbReference type="ARBA" id="ARBA00023125"/>
    </source>
</evidence>
<dbReference type="Gene3D" id="1.10.260.40">
    <property type="entry name" value="lambda repressor-like DNA-binding domains"/>
    <property type="match status" value="1"/>
</dbReference>
<dbReference type="OrthoDB" id="9796786at2"/>
<protein>
    <submittedName>
        <fullName evidence="3">Addiction module antidote protein, HigA family</fullName>
    </submittedName>
</protein>
<evidence type="ECO:0000313" key="4">
    <source>
        <dbReference type="Proteomes" id="UP000232163"/>
    </source>
</evidence>
<dbReference type="PANTHER" id="PTHR36924">
    <property type="entry name" value="ANTITOXIN HIGA-1"/>
    <property type="match status" value="1"/>
</dbReference>
<dbReference type="InterPro" id="IPR001387">
    <property type="entry name" value="Cro/C1-type_HTH"/>
</dbReference>
<feature type="domain" description="HTH cro/C1-type" evidence="2">
    <location>
        <begin position="20"/>
        <end position="73"/>
    </location>
</feature>
<dbReference type="GO" id="GO:0003677">
    <property type="term" value="F:DNA binding"/>
    <property type="evidence" value="ECO:0007669"/>
    <property type="project" value="UniProtKB-KW"/>
</dbReference>
<dbReference type="InterPro" id="IPR010982">
    <property type="entry name" value="Lambda_DNA-bd_dom_sf"/>
</dbReference>
<dbReference type="InterPro" id="IPR013430">
    <property type="entry name" value="Toxin_antidote_HigA"/>
</dbReference>
<dbReference type="AlphaFoldDB" id="A0A2N9VPB7"/>
<dbReference type="Proteomes" id="UP000232163">
    <property type="component" value="Unassembled WGS sequence"/>
</dbReference>
<name>A0A2N9VPB7_9HYPH</name>
<keyword evidence="1" id="KW-0238">DNA-binding</keyword>
<dbReference type="PANTHER" id="PTHR36924:SF1">
    <property type="entry name" value="ANTITOXIN HIGA-1"/>
    <property type="match status" value="1"/>
</dbReference>
<reference evidence="3 4" key="1">
    <citation type="journal article" date="2017" name="Int J Environ Stud">
        <title>Does the Miocene-Pliocene relict legume Oxytropis triphylla form nitrogen-fixing nodules with a combination of bacterial strains?</title>
        <authorList>
            <person name="Safronova V."/>
            <person name="Belimov A."/>
            <person name="Sazanova A."/>
            <person name="Kuznetsova I."/>
            <person name="Popova J."/>
            <person name="Andronov E."/>
            <person name="Verkhozina A."/>
            <person name="Tikhonovich I."/>
        </authorList>
    </citation>
    <scope>NUCLEOTIDE SEQUENCE [LARGE SCALE GENOMIC DNA]</scope>
    <source>
        <strain evidence="3 4">Tri-38</strain>
    </source>
</reference>
<sequence>MNTSANRWTPHWAIHPGQHLLECIESHGLSVEAFAQLTEIPTATLDAIIAGRYPITYDIAVRIDRTLGIMPDLWFVLQSKWDRHQEADFPIAVATDVESSC</sequence>
<gene>
    <name evidence="3" type="ORF">B5P45_28495</name>
</gene>
<comment type="caution">
    <text evidence="3">The sequence shown here is derived from an EMBL/GenBank/DDBJ whole genome shotgun (WGS) entry which is preliminary data.</text>
</comment>
<dbReference type="EMBL" id="MZMT01000062">
    <property type="protein sequence ID" value="PIO41335.1"/>
    <property type="molecule type" value="Genomic_DNA"/>
</dbReference>
<dbReference type="CDD" id="cd00093">
    <property type="entry name" value="HTH_XRE"/>
    <property type="match status" value="1"/>
</dbReference>
<dbReference type="PROSITE" id="PS50943">
    <property type="entry name" value="HTH_CROC1"/>
    <property type="match status" value="1"/>
</dbReference>
<dbReference type="SUPFAM" id="SSF47413">
    <property type="entry name" value="lambda repressor-like DNA-binding domains"/>
    <property type="match status" value="1"/>
</dbReference>
<dbReference type="RefSeq" id="WP_100002647.1">
    <property type="nucleotide sequence ID" value="NZ_CP017942.1"/>
</dbReference>
<dbReference type="NCBIfam" id="TIGR02607">
    <property type="entry name" value="antidote_HigA"/>
    <property type="match status" value="1"/>
</dbReference>
<organism evidence="3 4">
    <name type="scientific">Phyllobacterium zundukense</name>
    <dbReference type="NCBI Taxonomy" id="1867719"/>
    <lineage>
        <taxon>Bacteria</taxon>
        <taxon>Pseudomonadati</taxon>
        <taxon>Pseudomonadota</taxon>
        <taxon>Alphaproteobacteria</taxon>
        <taxon>Hyphomicrobiales</taxon>
        <taxon>Phyllobacteriaceae</taxon>
        <taxon>Phyllobacterium</taxon>
    </lineage>
</organism>
<evidence type="ECO:0000259" key="2">
    <source>
        <dbReference type="PROSITE" id="PS50943"/>
    </source>
</evidence>
<proteinExistence type="predicted"/>
<dbReference type="KEGG" id="pht:BLM14_24335"/>
<keyword evidence="4" id="KW-1185">Reference proteome</keyword>
<dbReference type="Pfam" id="PF01381">
    <property type="entry name" value="HTH_3"/>
    <property type="match status" value="1"/>
</dbReference>
<accession>A0A2N9VPB7</accession>